<dbReference type="Pfam" id="PF06568">
    <property type="entry name" value="YjiS-like"/>
    <property type="match status" value="1"/>
</dbReference>
<keyword evidence="4" id="KW-1185">Reference proteome</keyword>
<evidence type="ECO:0000313" key="3">
    <source>
        <dbReference type="EMBL" id="SHG85807.1"/>
    </source>
</evidence>
<accession>A0A1M5N8J9</accession>
<reference evidence="3 4" key="1">
    <citation type="submission" date="2016-11" db="EMBL/GenBank/DDBJ databases">
        <authorList>
            <person name="Jaros S."/>
            <person name="Januszkiewicz K."/>
            <person name="Wedrychowicz H."/>
        </authorList>
    </citation>
    <scope>NUCLEOTIDE SEQUENCE [LARGE SCALE GENOMIC DNA]</scope>
    <source>
        <strain evidence="3 4">DSM 28715</strain>
    </source>
</reference>
<gene>
    <name evidence="3" type="ORF">SAMN05444003_1242</name>
</gene>
<feature type="region of interest" description="Disordered" evidence="1">
    <location>
        <begin position="62"/>
        <end position="85"/>
    </location>
</feature>
<dbReference type="InterPro" id="IPR009506">
    <property type="entry name" value="YjiS-like"/>
</dbReference>
<proteinExistence type="predicted"/>
<sequence>MQHENHITKDEPMTALNIAITSRPSASKISFFQRLFSFETLRKERFELSKLSDAQLKDIGITPDQAQKEAARPAWDLPENWSQRR</sequence>
<evidence type="ECO:0000259" key="2">
    <source>
        <dbReference type="Pfam" id="PF06568"/>
    </source>
</evidence>
<name>A0A1M5N8J9_9RHOB</name>
<evidence type="ECO:0000313" key="4">
    <source>
        <dbReference type="Proteomes" id="UP000184074"/>
    </source>
</evidence>
<organism evidence="3 4">
    <name type="scientific">Cognatiyoonia sediminum</name>
    <dbReference type="NCBI Taxonomy" id="1508389"/>
    <lineage>
        <taxon>Bacteria</taxon>
        <taxon>Pseudomonadati</taxon>
        <taxon>Pseudomonadota</taxon>
        <taxon>Alphaproteobacteria</taxon>
        <taxon>Rhodobacterales</taxon>
        <taxon>Paracoccaceae</taxon>
        <taxon>Cognatiyoonia</taxon>
    </lineage>
</organism>
<dbReference type="AlphaFoldDB" id="A0A1M5N8J9"/>
<evidence type="ECO:0000256" key="1">
    <source>
        <dbReference type="SAM" id="MobiDB-lite"/>
    </source>
</evidence>
<dbReference type="EMBL" id="FQXB01000001">
    <property type="protein sequence ID" value="SHG85807.1"/>
    <property type="molecule type" value="Genomic_DNA"/>
</dbReference>
<dbReference type="Proteomes" id="UP000184074">
    <property type="component" value="Unassembled WGS sequence"/>
</dbReference>
<dbReference type="STRING" id="1508389.SAMN05444003_1242"/>
<feature type="domain" description="YjiS-like" evidence="2">
    <location>
        <begin position="42"/>
        <end position="66"/>
    </location>
</feature>
<protein>
    <submittedName>
        <fullName evidence="3">Uncharacterized conserved protein YjiS, DUF1127 family</fullName>
    </submittedName>
</protein>